<dbReference type="SUPFAM" id="SSF55021">
    <property type="entry name" value="ACT-like"/>
    <property type="match status" value="1"/>
</dbReference>
<evidence type="ECO:0000313" key="10">
    <source>
        <dbReference type="EMBL" id="PHZ85665.1"/>
    </source>
</evidence>
<comment type="pathway">
    <text evidence="1 6">Amino-acid biosynthesis; L-serine biosynthesis; L-serine from 3-phospho-D-glycerate: step 1/3.</text>
</comment>
<evidence type="ECO:0000256" key="6">
    <source>
        <dbReference type="RuleBase" id="RU363003"/>
    </source>
</evidence>
<dbReference type="InterPro" id="IPR036291">
    <property type="entry name" value="NAD(P)-bd_dom_sf"/>
</dbReference>
<comment type="similarity">
    <text evidence="2 6">Belongs to the D-isomer specific 2-hydroxyacid dehydrogenase family.</text>
</comment>
<keyword evidence="6" id="KW-0718">Serine biosynthesis</keyword>
<keyword evidence="11" id="KW-1185">Reference proteome</keyword>
<dbReference type="Pfam" id="PF00389">
    <property type="entry name" value="2-Hacid_dh"/>
    <property type="match status" value="1"/>
</dbReference>
<dbReference type="InterPro" id="IPR006140">
    <property type="entry name" value="D-isomer_DH_NAD-bd"/>
</dbReference>
<accession>A0A2G4YTL0</accession>
<dbReference type="InterPro" id="IPR029752">
    <property type="entry name" value="D-isomer_DH_CS1"/>
</dbReference>
<dbReference type="GO" id="GO:0004617">
    <property type="term" value="F:phosphoglycerate dehydrogenase activity"/>
    <property type="evidence" value="ECO:0007669"/>
    <property type="project" value="UniProtKB-UniRule"/>
</dbReference>
<dbReference type="Pfam" id="PF02826">
    <property type="entry name" value="2-Hacid_dh_C"/>
    <property type="match status" value="1"/>
</dbReference>
<dbReference type="FunFam" id="3.30.1330.90:FF:000003">
    <property type="entry name" value="D-3-phosphoglycerate dehydrogenase"/>
    <property type="match status" value="1"/>
</dbReference>
<evidence type="ECO:0000256" key="2">
    <source>
        <dbReference type="ARBA" id="ARBA00005854"/>
    </source>
</evidence>
<reference evidence="10 11" key="1">
    <citation type="submission" date="2017-10" db="EMBL/GenBank/DDBJ databases">
        <title>Frigbacter circumglobatus gen. nov. sp. nov., isolated from sediment cultured in situ.</title>
        <authorList>
            <person name="Zhao Z."/>
        </authorList>
    </citation>
    <scope>NUCLEOTIDE SEQUENCE [LARGE SCALE GENOMIC DNA]</scope>
    <source>
        <strain evidence="10 11">ZYL</strain>
    </source>
</reference>
<evidence type="ECO:0000256" key="3">
    <source>
        <dbReference type="ARBA" id="ARBA00023002"/>
    </source>
</evidence>
<dbReference type="InterPro" id="IPR045626">
    <property type="entry name" value="PGDH_ASB_dom"/>
</dbReference>
<proteinExistence type="inferred from homology"/>
<evidence type="ECO:0000256" key="5">
    <source>
        <dbReference type="ARBA" id="ARBA00048731"/>
    </source>
</evidence>
<keyword evidence="3 6" id="KW-0560">Oxidoreductase</keyword>
<dbReference type="UniPathway" id="UPA00135">
    <property type="reaction ID" value="UER00196"/>
</dbReference>
<evidence type="ECO:0000256" key="1">
    <source>
        <dbReference type="ARBA" id="ARBA00005216"/>
    </source>
</evidence>
<gene>
    <name evidence="10" type="ORF">CRD36_02970</name>
</gene>
<dbReference type="Gene3D" id="3.30.1330.90">
    <property type="entry name" value="D-3-phosphoglycerate dehydrogenase, domain 3"/>
    <property type="match status" value="1"/>
</dbReference>
<dbReference type="InterPro" id="IPR045865">
    <property type="entry name" value="ACT-like_dom_sf"/>
</dbReference>
<dbReference type="CDD" id="cd12173">
    <property type="entry name" value="PGDH_4"/>
    <property type="match status" value="1"/>
</dbReference>
<organism evidence="10 11">
    <name type="scientific">Paremcibacter congregatus</name>
    <dbReference type="NCBI Taxonomy" id="2043170"/>
    <lineage>
        <taxon>Bacteria</taxon>
        <taxon>Pseudomonadati</taxon>
        <taxon>Pseudomonadota</taxon>
        <taxon>Alphaproteobacteria</taxon>
        <taxon>Emcibacterales</taxon>
        <taxon>Emcibacteraceae</taxon>
        <taxon>Paremcibacter</taxon>
    </lineage>
</organism>
<evidence type="ECO:0000259" key="9">
    <source>
        <dbReference type="Pfam" id="PF19304"/>
    </source>
</evidence>
<dbReference type="Gene3D" id="3.30.70.260">
    <property type="match status" value="1"/>
</dbReference>
<dbReference type="FunFam" id="3.40.50.720:FF:000021">
    <property type="entry name" value="D-3-phosphoglycerate dehydrogenase"/>
    <property type="match status" value="1"/>
</dbReference>
<dbReference type="SUPFAM" id="SSF143548">
    <property type="entry name" value="Serine metabolism enzymes domain"/>
    <property type="match status" value="1"/>
</dbReference>
<comment type="caution">
    <text evidence="10">The sequence shown here is derived from an EMBL/GenBank/DDBJ whole genome shotgun (WGS) entry which is preliminary data.</text>
</comment>
<dbReference type="AlphaFoldDB" id="A0A2G4YTL0"/>
<dbReference type="InterPro" id="IPR029753">
    <property type="entry name" value="D-isomer_DH_CS"/>
</dbReference>
<dbReference type="SUPFAM" id="SSF51735">
    <property type="entry name" value="NAD(P)-binding Rossmann-fold domains"/>
    <property type="match status" value="1"/>
</dbReference>
<dbReference type="PROSITE" id="PS00671">
    <property type="entry name" value="D_2_HYDROXYACID_DH_3"/>
    <property type="match status" value="1"/>
</dbReference>
<dbReference type="OrthoDB" id="9793626at2"/>
<dbReference type="Pfam" id="PF19304">
    <property type="entry name" value="PGDH_inter"/>
    <property type="match status" value="1"/>
</dbReference>
<feature type="domain" description="D-isomer specific 2-hydroxyacid dehydrogenase NAD-binding" evidence="8">
    <location>
        <begin position="106"/>
        <end position="280"/>
    </location>
</feature>
<dbReference type="PROSITE" id="PS00065">
    <property type="entry name" value="D_2_HYDROXYACID_DH_1"/>
    <property type="match status" value="1"/>
</dbReference>
<keyword evidence="4 6" id="KW-0520">NAD</keyword>
<dbReference type="NCBIfam" id="TIGR01327">
    <property type="entry name" value="PGDH"/>
    <property type="match status" value="1"/>
</dbReference>
<dbReference type="FunCoup" id="A0A2G4YTL0">
    <property type="interactions" value="501"/>
</dbReference>
<dbReference type="EC" id="1.1.1.95" evidence="6"/>
<name>A0A2G4YTL0_9PROT</name>
<dbReference type="Gene3D" id="3.40.50.720">
    <property type="entry name" value="NAD(P)-binding Rossmann-like Domain"/>
    <property type="match status" value="2"/>
</dbReference>
<dbReference type="EMBL" id="PDEM01000009">
    <property type="protein sequence ID" value="PHZ85665.1"/>
    <property type="molecule type" value="Genomic_DNA"/>
</dbReference>
<dbReference type="PANTHER" id="PTHR42938:SF47">
    <property type="entry name" value="HYDROXYPYRUVATE REDUCTASE"/>
    <property type="match status" value="1"/>
</dbReference>
<dbReference type="GO" id="GO:0006564">
    <property type="term" value="P:L-serine biosynthetic process"/>
    <property type="evidence" value="ECO:0007669"/>
    <property type="project" value="UniProtKB-UniRule"/>
</dbReference>
<comment type="catalytic activity">
    <reaction evidence="5 6">
        <text>(2R)-3-phosphoglycerate + NAD(+) = 3-phosphooxypyruvate + NADH + H(+)</text>
        <dbReference type="Rhea" id="RHEA:12641"/>
        <dbReference type="ChEBI" id="CHEBI:15378"/>
        <dbReference type="ChEBI" id="CHEBI:18110"/>
        <dbReference type="ChEBI" id="CHEBI:57540"/>
        <dbReference type="ChEBI" id="CHEBI:57945"/>
        <dbReference type="ChEBI" id="CHEBI:58272"/>
        <dbReference type="EC" id="1.1.1.95"/>
    </reaction>
</comment>
<keyword evidence="6" id="KW-0028">Amino-acid biosynthesis</keyword>
<dbReference type="RefSeq" id="WP_099471249.1">
    <property type="nucleotide sequence ID" value="NZ_CP041025.1"/>
</dbReference>
<dbReference type="SUPFAM" id="SSF52283">
    <property type="entry name" value="Formate/glycerate dehydrogenase catalytic domain-like"/>
    <property type="match status" value="1"/>
</dbReference>
<evidence type="ECO:0000259" key="7">
    <source>
        <dbReference type="Pfam" id="PF00389"/>
    </source>
</evidence>
<dbReference type="InterPro" id="IPR006236">
    <property type="entry name" value="PGDH"/>
</dbReference>
<evidence type="ECO:0000256" key="4">
    <source>
        <dbReference type="ARBA" id="ARBA00023027"/>
    </source>
</evidence>
<dbReference type="CDD" id="cd04902">
    <property type="entry name" value="ACT_3PGDH-xct"/>
    <property type="match status" value="1"/>
</dbReference>
<dbReference type="InParanoid" id="A0A2G4YTL0"/>
<feature type="domain" description="D-isomer specific 2-hydroxyacid dehydrogenase catalytic" evidence="7">
    <location>
        <begin position="4"/>
        <end position="312"/>
    </location>
</feature>
<protein>
    <recommendedName>
        <fullName evidence="6">D-3-phosphoglycerate dehydrogenase</fullName>
        <ecNumber evidence="6">1.1.1.95</ecNumber>
    </recommendedName>
</protein>
<evidence type="ECO:0000313" key="11">
    <source>
        <dbReference type="Proteomes" id="UP000229730"/>
    </source>
</evidence>
<evidence type="ECO:0000259" key="8">
    <source>
        <dbReference type="Pfam" id="PF02826"/>
    </source>
</evidence>
<dbReference type="GO" id="GO:0051287">
    <property type="term" value="F:NAD binding"/>
    <property type="evidence" value="ECO:0007669"/>
    <property type="project" value="UniProtKB-UniRule"/>
</dbReference>
<dbReference type="PANTHER" id="PTHR42938">
    <property type="entry name" value="FORMATE DEHYDROGENASE 1"/>
    <property type="match status" value="1"/>
</dbReference>
<dbReference type="Proteomes" id="UP000229730">
    <property type="component" value="Unassembled WGS sequence"/>
</dbReference>
<dbReference type="InterPro" id="IPR029009">
    <property type="entry name" value="ASB_dom_sf"/>
</dbReference>
<feature type="domain" description="D-3-phosphoglycerate dehydrogenase ASB" evidence="9">
    <location>
        <begin position="323"/>
        <end position="441"/>
    </location>
</feature>
<sequence>MVKVLISDKLSPLAKEIFENRGIEVDQIVGLTPEQLIEAIPRYDGLAIRSATKVTADVLAAASNLKVVGRAGIGVDNVDIKAATNHGVVVMNTPFGNSITTAEHAIAMMFAVARQIPLANESTHQGKWEKSRFMGVELTSKTLGVIGCGNIGAIAADRALGLKMKVVAFDPYLSVERAEELGVEKVELDELLARADFITLHTPLTDGTRGILNADAFAKMKDGVRIVNCARGGLIDEDALLAALDNGKVAGVALDVFAVEPAKASPLFGHEKVVATPHLGASTSEAQVNVAVQVAEQMADYLLDGAVTNALNMPSVSAEESVRLAPYMTLAKQLGSFAGQLTEHALQSIQIEYQGDVTELNTRPLTAIVVEGLLQPLMDCVNMVNALAVAKERDIDIIETKHDAEGDYHTYIKVTVTTDKQERSVAGTLFADKRPRIVSVKDILVDAELAPNMLYVSNEDLPGFIGALGTTLGDAGLNIATFSLGRANAGGEAIALVAIDAAPNDKTVLAVQSLPHVKQVRALKF</sequence>
<dbReference type="InterPro" id="IPR006139">
    <property type="entry name" value="D-isomer_2_OHA_DH_cat_dom"/>
</dbReference>
<dbReference type="PROSITE" id="PS00670">
    <property type="entry name" value="D_2_HYDROXYACID_DH_2"/>
    <property type="match status" value="1"/>
</dbReference>